<keyword evidence="2" id="KW-1185">Reference proteome</keyword>
<evidence type="ECO:0000313" key="1">
    <source>
        <dbReference type="EMBL" id="KJH48680.1"/>
    </source>
</evidence>
<evidence type="ECO:0000313" key="2">
    <source>
        <dbReference type="Proteomes" id="UP000053766"/>
    </source>
</evidence>
<dbReference type="Proteomes" id="UP000053766">
    <property type="component" value="Unassembled WGS sequence"/>
</dbReference>
<dbReference type="AlphaFoldDB" id="A0A0D8XW18"/>
<accession>A0A0D8XW18</accession>
<reference evidence="1 2" key="1">
    <citation type="submission" date="2013-11" db="EMBL/GenBank/DDBJ databases">
        <title>Draft genome of the bovine lungworm Dictyocaulus viviparus.</title>
        <authorList>
            <person name="Mitreva M."/>
        </authorList>
    </citation>
    <scope>NUCLEOTIDE SEQUENCE [LARGE SCALE GENOMIC DNA]</scope>
    <source>
        <strain evidence="1 2">HannoverDv2000</strain>
    </source>
</reference>
<dbReference type="EMBL" id="KN716260">
    <property type="protein sequence ID" value="KJH48680.1"/>
    <property type="molecule type" value="Genomic_DNA"/>
</dbReference>
<organism evidence="1 2">
    <name type="scientific">Dictyocaulus viviparus</name>
    <name type="common">Bovine lungworm</name>
    <dbReference type="NCBI Taxonomy" id="29172"/>
    <lineage>
        <taxon>Eukaryota</taxon>
        <taxon>Metazoa</taxon>
        <taxon>Ecdysozoa</taxon>
        <taxon>Nematoda</taxon>
        <taxon>Chromadorea</taxon>
        <taxon>Rhabditida</taxon>
        <taxon>Rhabditina</taxon>
        <taxon>Rhabditomorpha</taxon>
        <taxon>Strongyloidea</taxon>
        <taxon>Metastrongylidae</taxon>
        <taxon>Dictyocaulus</taxon>
    </lineage>
</organism>
<reference evidence="2" key="2">
    <citation type="journal article" date="2016" name="Sci. Rep.">
        <title>Dictyocaulus viviparus genome, variome and transcriptome elucidate lungworm biology and support future intervention.</title>
        <authorList>
            <person name="McNulty S.N."/>
            <person name="Strube C."/>
            <person name="Rosa B.A."/>
            <person name="Martin J.C."/>
            <person name="Tyagi R."/>
            <person name="Choi Y.J."/>
            <person name="Wang Q."/>
            <person name="Hallsworth Pepin K."/>
            <person name="Zhang X."/>
            <person name="Ozersky P."/>
            <person name="Wilson R.K."/>
            <person name="Sternberg P.W."/>
            <person name="Gasser R.B."/>
            <person name="Mitreva M."/>
        </authorList>
    </citation>
    <scope>NUCLEOTIDE SEQUENCE [LARGE SCALE GENOMIC DNA]</scope>
    <source>
        <strain evidence="2">HannoverDv2000</strain>
    </source>
</reference>
<sequence>MLWQIICILISHQTMNMVEFYQYLTMDVAWIGRRFSNLHFNDFDLQFQLITN</sequence>
<name>A0A0D8XW18_DICVI</name>
<gene>
    <name evidence="1" type="ORF">DICVIV_05239</name>
</gene>
<protein>
    <submittedName>
        <fullName evidence="1">Uncharacterized protein</fullName>
    </submittedName>
</protein>
<proteinExistence type="predicted"/>